<dbReference type="InterPro" id="IPR029058">
    <property type="entry name" value="AB_hydrolase_fold"/>
</dbReference>
<organism evidence="2 3">
    <name type="scientific">Botrimarina colliarenosi</name>
    <dbReference type="NCBI Taxonomy" id="2528001"/>
    <lineage>
        <taxon>Bacteria</taxon>
        <taxon>Pseudomonadati</taxon>
        <taxon>Planctomycetota</taxon>
        <taxon>Planctomycetia</taxon>
        <taxon>Pirellulales</taxon>
        <taxon>Lacipirellulaceae</taxon>
        <taxon>Botrimarina</taxon>
    </lineage>
</organism>
<name>A0A5C6ACQ5_9BACT</name>
<dbReference type="PANTHER" id="PTHR31497">
    <property type="entry name" value="AUTOCRINE PROLIFERATION REPRESSOR PROTEIN A"/>
    <property type="match status" value="1"/>
</dbReference>
<dbReference type="AlphaFoldDB" id="A0A5C6ACQ5"/>
<dbReference type="EMBL" id="SJPR01000003">
    <property type="protein sequence ID" value="TWT96871.1"/>
    <property type="molecule type" value="Genomic_DNA"/>
</dbReference>
<keyword evidence="3" id="KW-1185">Reference proteome</keyword>
<proteinExistence type="predicted"/>
<gene>
    <name evidence="2" type="ORF">Pla108_26460</name>
</gene>
<sequence precursor="true">MMPLRLFCLVAFLLAAPIASAKPRTTTGTPLDTYCATSDPAFAWKVVDRIAGPTHNGLIVDLTSQTWRSADEVDRTVWKHWLTIVVPKGATADTALLFISGGSSDDDQPAVVEDRLLQIAVATQTVVAELRTVPNQPLRILASDDPQRERYEDDLLAASWMRFMATKDPTWLAQLPMAKSAVAAMTAVQEALAAEEGAPKIDRFTVAGGSKRGWTTWLAAAVDDRVAAIAPIVIDVLNIEPSMRHHHASYGFWSEALADYESQGLADRLAAPESVAIRSIVDPYAYRARLTLPKCLINASGDEFFLPDSSRYYFDDLVGEKHLSYVPNASHSLKGTDALETLVAFHAAIAHHLPRPTLTWRSAYDSPEHTVECSAKPTEAVLWRAVNPKARDFRKAVVGDLYKPTPLEPDADGVYRIPIEAPETGFSATFARFAFDIGAARPFRVSTPVWVAPDVEPFAKKSIRRDAEGAEESP</sequence>
<dbReference type="PIRSF" id="PIRSF014728">
    <property type="entry name" value="PqaA"/>
    <property type="match status" value="1"/>
</dbReference>
<accession>A0A5C6ACQ5</accession>
<protein>
    <submittedName>
        <fullName evidence="2">PhoPQ-activated pathogenicity-related protein</fullName>
    </submittedName>
</protein>
<dbReference type="SUPFAM" id="SSF53474">
    <property type="entry name" value="alpha/beta-Hydrolases"/>
    <property type="match status" value="1"/>
</dbReference>
<evidence type="ECO:0000313" key="3">
    <source>
        <dbReference type="Proteomes" id="UP000317421"/>
    </source>
</evidence>
<evidence type="ECO:0000256" key="1">
    <source>
        <dbReference type="SAM" id="SignalP"/>
    </source>
</evidence>
<keyword evidence="1" id="KW-0732">Signal</keyword>
<dbReference type="Gene3D" id="3.40.50.1820">
    <property type="entry name" value="alpha/beta hydrolase"/>
    <property type="match status" value="1"/>
</dbReference>
<reference evidence="2 3" key="1">
    <citation type="submission" date="2019-02" db="EMBL/GenBank/DDBJ databases">
        <title>Deep-cultivation of Planctomycetes and their phenomic and genomic characterization uncovers novel biology.</title>
        <authorList>
            <person name="Wiegand S."/>
            <person name="Jogler M."/>
            <person name="Boedeker C."/>
            <person name="Pinto D."/>
            <person name="Vollmers J."/>
            <person name="Rivas-Marin E."/>
            <person name="Kohn T."/>
            <person name="Peeters S.H."/>
            <person name="Heuer A."/>
            <person name="Rast P."/>
            <person name="Oberbeckmann S."/>
            <person name="Bunk B."/>
            <person name="Jeske O."/>
            <person name="Meyerdierks A."/>
            <person name="Storesund J.E."/>
            <person name="Kallscheuer N."/>
            <person name="Luecker S."/>
            <person name="Lage O.M."/>
            <person name="Pohl T."/>
            <person name="Merkel B.J."/>
            <person name="Hornburger P."/>
            <person name="Mueller R.-W."/>
            <person name="Bruemmer F."/>
            <person name="Labrenz M."/>
            <person name="Spormann A.M."/>
            <person name="Op Den Camp H."/>
            <person name="Overmann J."/>
            <person name="Amann R."/>
            <person name="Jetten M.S.M."/>
            <person name="Mascher T."/>
            <person name="Medema M.H."/>
            <person name="Devos D.P."/>
            <person name="Kaster A.-K."/>
            <person name="Ovreas L."/>
            <person name="Rohde M."/>
            <person name="Galperin M.Y."/>
            <person name="Jogler C."/>
        </authorList>
    </citation>
    <scope>NUCLEOTIDE SEQUENCE [LARGE SCALE GENOMIC DNA]</scope>
    <source>
        <strain evidence="2 3">Pla108</strain>
    </source>
</reference>
<evidence type="ECO:0000313" key="2">
    <source>
        <dbReference type="EMBL" id="TWT96871.1"/>
    </source>
</evidence>
<dbReference type="OrthoDB" id="8950502at2"/>
<comment type="caution">
    <text evidence="2">The sequence shown here is derived from an EMBL/GenBank/DDBJ whole genome shotgun (WGS) entry which is preliminary data.</text>
</comment>
<dbReference type="PANTHER" id="PTHR31497:SF0">
    <property type="entry name" value="AUTOCRINE PROLIFERATION REPRESSOR PROTEIN A"/>
    <property type="match status" value="1"/>
</dbReference>
<dbReference type="InterPro" id="IPR009199">
    <property type="entry name" value="PhoPQ-act_pathogen-rel_PqaA"/>
</dbReference>
<feature type="signal peptide" evidence="1">
    <location>
        <begin position="1"/>
        <end position="21"/>
    </location>
</feature>
<dbReference type="Proteomes" id="UP000317421">
    <property type="component" value="Unassembled WGS sequence"/>
</dbReference>
<dbReference type="Pfam" id="PF10142">
    <property type="entry name" value="PhoPQ_related"/>
    <property type="match status" value="1"/>
</dbReference>
<feature type="chain" id="PRO_5023079905" evidence="1">
    <location>
        <begin position="22"/>
        <end position="474"/>
    </location>
</feature>